<dbReference type="GO" id="GO:0006298">
    <property type="term" value="P:mismatch repair"/>
    <property type="evidence" value="ECO:0007669"/>
    <property type="project" value="InterPro"/>
</dbReference>
<dbReference type="GO" id="GO:0030983">
    <property type="term" value="F:mismatched DNA binding"/>
    <property type="evidence" value="ECO:0007669"/>
    <property type="project" value="InterPro"/>
</dbReference>
<dbReference type="SMART" id="SM01340">
    <property type="entry name" value="DNA_mis_repair"/>
    <property type="match status" value="1"/>
</dbReference>
<dbReference type="InterPro" id="IPR038973">
    <property type="entry name" value="MutL/Mlh/Pms-like"/>
</dbReference>
<dbReference type="PANTHER" id="PTHR10073">
    <property type="entry name" value="DNA MISMATCH REPAIR PROTEIN MLH, PMS, MUTL"/>
    <property type="match status" value="1"/>
</dbReference>
<keyword evidence="6" id="KW-1185">Reference proteome</keyword>
<dbReference type="GO" id="GO:0140664">
    <property type="term" value="F:ATP-dependent DNA damage sensor activity"/>
    <property type="evidence" value="ECO:0007669"/>
    <property type="project" value="InterPro"/>
</dbReference>
<sequence>MDAQQPVGGAGSIKPINRQSIHRICSGQVILDLATAIKELVENALDAGATNIEVRLREYGSALVEVADNGRGVPPADYQALTLKYHTSKITSFDDLSSVSTYGFRGEALSSLCAVSELSVVTRTAEQDAGVRLEYDHEGLLTSRSPAPRAVGTTVAVKDLFKTLPVRHKEFLRNIKREFAKAVSVLQAYALIATHTRIIVTNQPGGKGASRATVLTTAAPAATYEAYEAAAATAAASDGSAGGAAPAPPPTPGSLPTVLAALAAAPPAPGAAAGADPRVAAQLAALRDNVVSVFGGRVAEALEPLVLPQDPETGVRVVGWVSRAGCGLKGDTSRQFFFLNGRPVDLPKAARVLNDSFKSLSSPAHAGSHRPMGLLSVSLPSEEVDVNVTPDKRRVFMAAEDRMCGLLQQSLSALWEPSRCTFAVNAPSALTAGGAGAGGAGGSALVAGGLRGGPQRQTTLSVVRGGGNGATAAASAAAGTMEVQDADAVSASKVAGCRGGGGGGGSQSPAKRQRLSSDTADAGGGDGGDGGGGDVGEEEEEGEADGAGYEGAGAAGGYDEAQESAYSPRSAPGAVAAPMETDAAEGPAAEAEAADEEVERRGAGGGAERGAAAAGEEEEGGYDDDGDGGDGDVQPVAAAPRGSGYQEGLAGQEQPPAAAAAAEEEEEEEEEAEENKEPAVGRTPRLQLKEEAEEGPGPGPDVTAGGGVVGAILGAVARATPPAPAAVLHLAPGQLAALTAARVRHLAAQRKRRRAEEEEQQAAAAAAAEGRRFHSASLEEEAGGAEAAEGGCAGAGGTRAEREAAAERELERVFRKEQFREMRVLGQFNLGFILGVPRPRRVHR</sequence>
<dbReference type="PROSITE" id="PS00058">
    <property type="entry name" value="DNA_MISMATCH_REPAIR_1"/>
    <property type="match status" value="1"/>
</dbReference>
<dbReference type="InterPro" id="IPR013507">
    <property type="entry name" value="DNA_mismatch_S5_2-like"/>
</dbReference>
<dbReference type="Proteomes" id="UP000075714">
    <property type="component" value="Unassembled WGS sequence"/>
</dbReference>
<dbReference type="CDD" id="cd03484">
    <property type="entry name" value="MutL_Trans_hPMS_2_like"/>
    <property type="match status" value="1"/>
</dbReference>
<evidence type="ECO:0000313" key="6">
    <source>
        <dbReference type="Proteomes" id="UP000075714"/>
    </source>
</evidence>
<dbReference type="FunFam" id="3.30.565.10:FF:000014">
    <property type="entry name" value="Mismatch repair endonuclease pms1, putative"/>
    <property type="match status" value="1"/>
</dbReference>
<organism evidence="5 6">
    <name type="scientific">Gonium pectorale</name>
    <name type="common">Green alga</name>
    <dbReference type="NCBI Taxonomy" id="33097"/>
    <lineage>
        <taxon>Eukaryota</taxon>
        <taxon>Viridiplantae</taxon>
        <taxon>Chlorophyta</taxon>
        <taxon>core chlorophytes</taxon>
        <taxon>Chlorophyceae</taxon>
        <taxon>CS clade</taxon>
        <taxon>Chlamydomonadales</taxon>
        <taxon>Volvocaceae</taxon>
        <taxon>Gonium</taxon>
    </lineage>
</organism>
<dbReference type="GO" id="GO:0016887">
    <property type="term" value="F:ATP hydrolysis activity"/>
    <property type="evidence" value="ECO:0007669"/>
    <property type="project" value="InterPro"/>
</dbReference>
<evidence type="ECO:0000313" key="5">
    <source>
        <dbReference type="EMBL" id="KXZ41811.1"/>
    </source>
</evidence>
<comment type="caution">
    <text evidence="5">The sequence shown here is derived from an EMBL/GenBank/DDBJ whole genome shotgun (WGS) entry which is preliminary data.</text>
</comment>
<dbReference type="GO" id="GO:0005524">
    <property type="term" value="F:ATP binding"/>
    <property type="evidence" value="ECO:0007669"/>
    <property type="project" value="InterPro"/>
</dbReference>
<feature type="region of interest" description="Disordered" evidence="3">
    <location>
        <begin position="749"/>
        <end position="807"/>
    </location>
</feature>
<feature type="compositionally biased region" description="Acidic residues" evidence="3">
    <location>
        <begin position="662"/>
        <end position="674"/>
    </location>
</feature>
<dbReference type="Pfam" id="PF01119">
    <property type="entry name" value="DNA_mis_repair"/>
    <property type="match status" value="1"/>
</dbReference>
<gene>
    <name evidence="5" type="ORF">GPECTOR_276g725</name>
</gene>
<dbReference type="GO" id="GO:0032389">
    <property type="term" value="C:MutLalpha complex"/>
    <property type="evidence" value="ECO:0007669"/>
    <property type="project" value="TreeGrafter"/>
</dbReference>
<proteinExistence type="inferred from homology"/>
<dbReference type="PANTHER" id="PTHR10073:SF52">
    <property type="entry name" value="MISMATCH REPAIR ENDONUCLEASE PMS2"/>
    <property type="match status" value="1"/>
</dbReference>
<dbReference type="SUPFAM" id="SSF55874">
    <property type="entry name" value="ATPase domain of HSP90 chaperone/DNA topoisomerase II/histidine kinase"/>
    <property type="match status" value="1"/>
</dbReference>
<dbReference type="InterPro" id="IPR014762">
    <property type="entry name" value="DNA_mismatch_repair_CS"/>
</dbReference>
<dbReference type="CDD" id="cd16926">
    <property type="entry name" value="HATPase_MutL-MLH-PMS-like"/>
    <property type="match status" value="1"/>
</dbReference>
<accession>A0A150FW24</accession>
<comment type="similarity">
    <text evidence="1">Belongs to the DNA mismatch repair MutL/HexB family.</text>
</comment>
<feature type="compositionally biased region" description="Acidic residues" evidence="3">
    <location>
        <begin position="535"/>
        <end position="544"/>
    </location>
</feature>
<evidence type="ECO:0000256" key="1">
    <source>
        <dbReference type="ARBA" id="ARBA00006082"/>
    </source>
</evidence>
<reference evidence="6" key="1">
    <citation type="journal article" date="2016" name="Nat. Commun.">
        <title>The Gonium pectorale genome demonstrates co-option of cell cycle regulation during the evolution of multicellularity.</title>
        <authorList>
            <person name="Hanschen E.R."/>
            <person name="Marriage T.N."/>
            <person name="Ferris P.J."/>
            <person name="Hamaji T."/>
            <person name="Toyoda A."/>
            <person name="Fujiyama A."/>
            <person name="Neme R."/>
            <person name="Noguchi H."/>
            <person name="Minakuchi Y."/>
            <person name="Suzuki M."/>
            <person name="Kawai-Toyooka H."/>
            <person name="Smith D.R."/>
            <person name="Sparks H."/>
            <person name="Anderson J."/>
            <person name="Bakaric R."/>
            <person name="Luria V."/>
            <person name="Karger A."/>
            <person name="Kirschner M.W."/>
            <person name="Durand P.M."/>
            <person name="Michod R.E."/>
            <person name="Nozaki H."/>
            <person name="Olson B.J."/>
        </authorList>
    </citation>
    <scope>NUCLEOTIDE SEQUENCE [LARGE SCALE GENOMIC DNA]</scope>
    <source>
        <strain evidence="6">NIES-2863</strain>
    </source>
</reference>
<dbReference type="OrthoDB" id="10254304at2759"/>
<dbReference type="STRING" id="33097.A0A150FW24"/>
<dbReference type="NCBIfam" id="TIGR00585">
    <property type="entry name" value="mutl"/>
    <property type="match status" value="1"/>
</dbReference>
<feature type="compositionally biased region" description="Gly residues" evidence="3">
    <location>
        <begin position="497"/>
        <end position="506"/>
    </location>
</feature>
<dbReference type="AlphaFoldDB" id="A0A150FW24"/>
<feature type="region of interest" description="Disordered" evidence="3">
    <location>
        <begin position="497"/>
        <end position="707"/>
    </location>
</feature>
<feature type="compositionally biased region" description="Acidic residues" evidence="3">
    <location>
        <begin position="615"/>
        <end position="630"/>
    </location>
</feature>
<dbReference type="InterPro" id="IPR036890">
    <property type="entry name" value="HATPase_C_sf"/>
</dbReference>
<name>A0A150FW24_GONPE</name>
<dbReference type="InterPro" id="IPR020568">
    <property type="entry name" value="Ribosomal_Su5_D2-typ_SF"/>
</dbReference>
<evidence type="ECO:0000256" key="3">
    <source>
        <dbReference type="SAM" id="MobiDB-lite"/>
    </source>
</evidence>
<evidence type="ECO:0000259" key="4">
    <source>
        <dbReference type="SMART" id="SM01340"/>
    </source>
</evidence>
<dbReference type="SUPFAM" id="SSF54211">
    <property type="entry name" value="Ribosomal protein S5 domain 2-like"/>
    <property type="match status" value="1"/>
</dbReference>
<keyword evidence="2" id="KW-0227">DNA damage</keyword>
<dbReference type="Gene3D" id="3.30.230.10">
    <property type="match status" value="1"/>
</dbReference>
<feature type="domain" description="DNA mismatch repair protein S5" evidence="4">
    <location>
        <begin position="290"/>
        <end position="416"/>
    </location>
</feature>
<dbReference type="Pfam" id="PF13589">
    <property type="entry name" value="HATPase_c_3"/>
    <property type="match status" value="1"/>
</dbReference>
<evidence type="ECO:0000256" key="2">
    <source>
        <dbReference type="ARBA" id="ARBA00022763"/>
    </source>
</evidence>
<dbReference type="Gene3D" id="3.30.565.10">
    <property type="entry name" value="Histidine kinase-like ATPase, C-terminal domain"/>
    <property type="match status" value="1"/>
</dbReference>
<feature type="compositionally biased region" description="Gly residues" evidence="3">
    <location>
        <begin position="522"/>
        <end position="534"/>
    </location>
</feature>
<dbReference type="InterPro" id="IPR014721">
    <property type="entry name" value="Ribsml_uS5_D2-typ_fold_subgr"/>
</dbReference>
<protein>
    <recommendedName>
        <fullName evidence="4">DNA mismatch repair protein S5 domain-containing protein</fullName>
    </recommendedName>
</protein>
<dbReference type="InterPro" id="IPR002099">
    <property type="entry name" value="MutL/Mlh/PMS"/>
</dbReference>
<dbReference type="EMBL" id="LSYV01000275">
    <property type="protein sequence ID" value="KXZ41811.1"/>
    <property type="molecule type" value="Genomic_DNA"/>
</dbReference>